<sequence>MAEQSRKVFTNTTFIIVRHGEKLTWPDGKAPSRGAKKRYVDDTLLSAKGHERAFALVGYFLHRKEMTDLLKDRPLTTIIAQASDPRPNAAGKSQRPYQTIAPLLAALTAAAQTLPVSPAPFGHASAATVTGLPVDHLPFFKRDLVTMVRRLHAEAHRYTGATVLLSGAHQYFREIAIALGADATRVPAKWPGKRFDVTWVIDPEDPHRFRQYAQRLLWDDRSKVIKL</sequence>
<dbReference type="OrthoDB" id="425925at2759"/>
<protein>
    <recommendedName>
        <fullName evidence="3">Phosphoglycerate mutase-like protein</fullName>
    </recommendedName>
</protein>
<evidence type="ECO:0000313" key="2">
    <source>
        <dbReference type="Proteomes" id="UP000274922"/>
    </source>
</evidence>
<reference evidence="2" key="1">
    <citation type="journal article" date="2018" name="Nat. Microbiol.">
        <title>Leveraging single-cell genomics to expand the fungal tree of life.</title>
        <authorList>
            <person name="Ahrendt S.R."/>
            <person name="Quandt C.A."/>
            <person name="Ciobanu D."/>
            <person name="Clum A."/>
            <person name="Salamov A."/>
            <person name="Andreopoulos B."/>
            <person name="Cheng J.F."/>
            <person name="Woyke T."/>
            <person name="Pelin A."/>
            <person name="Henrissat B."/>
            <person name="Reynolds N.K."/>
            <person name="Benny G.L."/>
            <person name="Smith M.E."/>
            <person name="James T.Y."/>
            <person name="Grigoriev I.V."/>
        </authorList>
    </citation>
    <scope>NUCLEOTIDE SEQUENCE [LARGE SCALE GENOMIC DNA]</scope>
    <source>
        <strain evidence="2">ATCC 52028</strain>
    </source>
</reference>
<evidence type="ECO:0008006" key="3">
    <source>
        <dbReference type="Google" id="ProtNLM"/>
    </source>
</evidence>
<gene>
    <name evidence="1" type="ORF">CXG81DRAFT_8854</name>
</gene>
<evidence type="ECO:0000313" key="1">
    <source>
        <dbReference type="EMBL" id="RKP03987.1"/>
    </source>
</evidence>
<dbReference type="AlphaFoldDB" id="A0A4P9XEK3"/>
<organism evidence="1 2">
    <name type="scientific">Caulochytrium protostelioides</name>
    <dbReference type="NCBI Taxonomy" id="1555241"/>
    <lineage>
        <taxon>Eukaryota</taxon>
        <taxon>Fungi</taxon>
        <taxon>Fungi incertae sedis</taxon>
        <taxon>Chytridiomycota</taxon>
        <taxon>Chytridiomycota incertae sedis</taxon>
        <taxon>Chytridiomycetes</taxon>
        <taxon>Caulochytriales</taxon>
        <taxon>Caulochytriaceae</taxon>
        <taxon>Caulochytrium</taxon>
    </lineage>
</organism>
<name>A0A4P9XEK3_9FUNG</name>
<keyword evidence="2" id="KW-1185">Reference proteome</keyword>
<dbReference type="Proteomes" id="UP000274922">
    <property type="component" value="Unassembled WGS sequence"/>
</dbReference>
<accession>A0A4P9XEK3</accession>
<dbReference type="EMBL" id="ML014115">
    <property type="protein sequence ID" value="RKP03987.1"/>
    <property type="molecule type" value="Genomic_DNA"/>
</dbReference>
<proteinExistence type="predicted"/>